<keyword evidence="2" id="KW-1185">Reference proteome</keyword>
<sequence>GKSRLDVIVFVIVFIWLGATWESGRCPWPWQGVGTRSALGSLPTQPIPGFHNSVLYPDAPSSFNASKPPAPSPFQRLFPLSHLSPGLILSPCRL</sequence>
<dbReference type="AlphaFoldDB" id="A0A8C3UIW1"/>
<accession>A0A8C3UIW1</accession>
<protein>
    <submittedName>
        <fullName evidence="1">Uncharacterized protein</fullName>
    </submittedName>
</protein>
<evidence type="ECO:0000313" key="1">
    <source>
        <dbReference type="Ensembl" id="ENSCUSP00005014713.1"/>
    </source>
</evidence>
<reference evidence="1" key="2">
    <citation type="submission" date="2025-08" db="UniProtKB">
        <authorList>
            <consortium name="Ensembl"/>
        </authorList>
    </citation>
    <scope>IDENTIFICATION</scope>
</reference>
<reference evidence="1" key="3">
    <citation type="submission" date="2025-09" db="UniProtKB">
        <authorList>
            <consortium name="Ensembl"/>
        </authorList>
    </citation>
    <scope>IDENTIFICATION</scope>
</reference>
<name>A0A8C3UIW1_CATUS</name>
<dbReference type="Ensembl" id="ENSCUST00005015286.1">
    <property type="protein sequence ID" value="ENSCUSP00005014713.1"/>
    <property type="gene ID" value="ENSCUSG00005009470.1"/>
</dbReference>
<reference evidence="1" key="1">
    <citation type="submission" date="2020-10" db="EMBL/GenBank/DDBJ databases">
        <title>Catharus ustulatus (Swainson's thrush) genome, bCatUst1, primary haplotype v2.</title>
        <authorList>
            <person name="Delmore K."/>
            <person name="Vafadar M."/>
            <person name="Formenti G."/>
            <person name="Chow W."/>
            <person name="Pelan S."/>
            <person name="Howe K."/>
            <person name="Rhie A."/>
            <person name="Mountcastle J."/>
            <person name="Haase B."/>
            <person name="Fedrigo O."/>
            <person name="Jarvis E.D."/>
        </authorList>
    </citation>
    <scope>NUCLEOTIDE SEQUENCE [LARGE SCALE GENOMIC DNA]</scope>
</reference>
<evidence type="ECO:0000313" key="2">
    <source>
        <dbReference type="Proteomes" id="UP000694563"/>
    </source>
</evidence>
<dbReference type="Proteomes" id="UP000694563">
    <property type="component" value="Chromosome 6"/>
</dbReference>
<organism evidence="1 2">
    <name type="scientific">Catharus ustulatus</name>
    <name type="common">Russet-backed thrush</name>
    <name type="synonym">Hylocichla ustulatus</name>
    <dbReference type="NCBI Taxonomy" id="91951"/>
    <lineage>
        <taxon>Eukaryota</taxon>
        <taxon>Metazoa</taxon>
        <taxon>Chordata</taxon>
        <taxon>Craniata</taxon>
        <taxon>Vertebrata</taxon>
        <taxon>Euteleostomi</taxon>
        <taxon>Archelosauria</taxon>
        <taxon>Archosauria</taxon>
        <taxon>Dinosauria</taxon>
        <taxon>Saurischia</taxon>
        <taxon>Theropoda</taxon>
        <taxon>Coelurosauria</taxon>
        <taxon>Aves</taxon>
        <taxon>Neognathae</taxon>
        <taxon>Neoaves</taxon>
        <taxon>Telluraves</taxon>
        <taxon>Australaves</taxon>
        <taxon>Passeriformes</taxon>
        <taxon>Turdidae</taxon>
        <taxon>Catharus</taxon>
    </lineage>
</organism>
<proteinExistence type="predicted"/>